<evidence type="ECO:0000256" key="6">
    <source>
        <dbReference type="SAM" id="Phobius"/>
    </source>
</evidence>
<evidence type="ECO:0000256" key="1">
    <source>
        <dbReference type="ARBA" id="ARBA00003408"/>
    </source>
</evidence>
<evidence type="ECO:0000256" key="5">
    <source>
        <dbReference type="ARBA" id="ARBA00031636"/>
    </source>
</evidence>
<evidence type="ECO:0000313" key="7">
    <source>
        <dbReference type="EMBL" id="GED68313.1"/>
    </source>
</evidence>
<keyword evidence="6" id="KW-0812">Transmembrane</keyword>
<feature type="transmembrane region" description="Helical" evidence="6">
    <location>
        <begin position="20"/>
        <end position="43"/>
    </location>
</feature>
<proteinExistence type="inferred from homology"/>
<evidence type="ECO:0000256" key="4">
    <source>
        <dbReference type="ARBA" id="ARBA00022448"/>
    </source>
</evidence>
<name>A0ABQ0TNB7_9BACL</name>
<keyword evidence="8" id="KW-1185">Reference proteome</keyword>
<keyword evidence="6" id="KW-1133">Transmembrane helix</keyword>
<protein>
    <recommendedName>
        <fullName evidence="3">Probable multidrug resistance protein NorM</fullName>
    </recommendedName>
    <alternativeName>
        <fullName evidence="5">Multidrug-efflux transporter</fullName>
    </alternativeName>
</protein>
<dbReference type="Proteomes" id="UP000319578">
    <property type="component" value="Unassembled WGS sequence"/>
</dbReference>
<feature type="transmembrane region" description="Helical" evidence="6">
    <location>
        <begin position="104"/>
        <end position="126"/>
    </location>
</feature>
<dbReference type="PANTHER" id="PTHR43298:SF2">
    <property type="entry name" value="FMN_FAD EXPORTER YEEO-RELATED"/>
    <property type="match status" value="1"/>
</dbReference>
<comment type="function">
    <text evidence="1">Multidrug efflux pump.</text>
</comment>
<keyword evidence="6" id="KW-0472">Membrane</keyword>
<dbReference type="InterPro" id="IPR050222">
    <property type="entry name" value="MATE_MdtK"/>
</dbReference>
<comment type="caution">
    <text evidence="7">The sequence shown here is derived from an EMBL/GenBank/DDBJ whole genome shotgun (WGS) entry which is preliminary data.</text>
</comment>
<dbReference type="EMBL" id="BJON01000008">
    <property type="protein sequence ID" value="GED68313.1"/>
    <property type="molecule type" value="Genomic_DNA"/>
</dbReference>
<dbReference type="Pfam" id="PF01554">
    <property type="entry name" value="MatE"/>
    <property type="match status" value="1"/>
</dbReference>
<evidence type="ECO:0000313" key="8">
    <source>
        <dbReference type="Proteomes" id="UP000319578"/>
    </source>
</evidence>
<organism evidence="7 8">
    <name type="scientific">Brevibacillus reuszeri</name>
    <dbReference type="NCBI Taxonomy" id="54915"/>
    <lineage>
        <taxon>Bacteria</taxon>
        <taxon>Bacillati</taxon>
        <taxon>Bacillota</taxon>
        <taxon>Bacilli</taxon>
        <taxon>Bacillales</taxon>
        <taxon>Paenibacillaceae</taxon>
        <taxon>Brevibacillus</taxon>
    </lineage>
</organism>
<sequence length="139" mass="14610">MDNMASLVLKDQQISRKQKIGLILSLAIPAMLEQILHTLVGFVDLFFVSSLGATAIAAVGVANAIVLVAMAIFMAVGVSASSYITQSIGAGRREEAAAYARQAVVLSAGIGLLFGIAAIFFAAPILRIMGAEPMCWQRQ</sequence>
<evidence type="ECO:0000256" key="2">
    <source>
        <dbReference type="ARBA" id="ARBA00010199"/>
    </source>
</evidence>
<dbReference type="InterPro" id="IPR002528">
    <property type="entry name" value="MATE_fam"/>
</dbReference>
<evidence type="ECO:0000256" key="3">
    <source>
        <dbReference type="ARBA" id="ARBA00020268"/>
    </source>
</evidence>
<feature type="transmembrane region" description="Helical" evidence="6">
    <location>
        <begin position="55"/>
        <end position="84"/>
    </location>
</feature>
<gene>
    <name evidence="7" type="ORF">BRE01_20150</name>
</gene>
<comment type="similarity">
    <text evidence="2">Belongs to the multi antimicrobial extrusion (MATE) (TC 2.A.66.1) family.</text>
</comment>
<accession>A0ABQ0TNB7</accession>
<keyword evidence="4" id="KW-0813">Transport</keyword>
<reference evidence="7 8" key="1">
    <citation type="submission" date="2019-06" db="EMBL/GenBank/DDBJ databases">
        <title>Whole genome shotgun sequence of Brevibacillus reuszeri NBRC 15719.</title>
        <authorList>
            <person name="Hosoyama A."/>
            <person name="Uohara A."/>
            <person name="Ohji S."/>
            <person name="Ichikawa N."/>
        </authorList>
    </citation>
    <scope>NUCLEOTIDE SEQUENCE [LARGE SCALE GENOMIC DNA]</scope>
    <source>
        <strain evidence="7 8">NBRC 15719</strain>
    </source>
</reference>
<dbReference type="PANTHER" id="PTHR43298">
    <property type="entry name" value="MULTIDRUG RESISTANCE PROTEIN NORM-RELATED"/>
    <property type="match status" value="1"/>
</dbReference>